<evidence type="ECO:0000313" key="3">
    <source>
        <dbReference type="Proteomes" id="UP000639643"/>
    </source>
</evidence>
<feature type="region of interest" description="Disordered" evidence="1">
    <location>
        <begin position="1"/>
        <end position="28"/>
    </location>
</feature>
<proteinExistence type="predicted"/>
<sequence>MRRETRQEDSPSREAHATGMESRHVLTDDDSRQLGKACFDFDIPRLRLSSLAYGYGYPDGKARVKTSSRFPGHLAFPRGGTGETSHSFNSVIPAHLEAGIVECASCFVLRAACCVPRAALVDLLQSGLIICLFRGTDATQYHTISLVSRYLRLLRPARKGEGRQTSGPPEPVLPVDLLSPAVVRETNMHSSFDTNPHTCSPTASSSETSLSNHWIKPSLSPPSLVFSSRLPTLVLAAALADLRDRTVPPRTPPAVHTLPPWPVPSITSPDVLQSADCRLQHPVGIRKWPVLSTSP</sequence>
<protein>
    <submittedName>
        <fullName evidence="2">Uncharacterized protein</fullName>
    </submittedName>
</protein>
<dbReference type="AlphaFoldDB" id="A0A8H6NYW1"/>
<evidence type="ECO:0000313" key="2">
    <source>
        <dbReference type="EMBL" id="KAF6845062.1"/>
    </source>
</evidence>
<dbReference type="EMBL" id="WIGM01000006">
    <property type="protein sequence ID" value="KAF6845062.1"/>
    <property type="molecule type" value="Genomic_DNA"/>
</dbReference>
<gene>
    <name evidence="2" type="ORF">CMUS01_00451</name>
</gene>
<name>A0A8H6NYW1_9PEZI</name>
<organism evidence="2 3">
    <name type="scientific">Colletotrichum musicola</name>
    <dbReference type="NCBI Taxonomy" id="2175873"/>
    <lineage>
        <taxon>Eukaryota</taxon>
        <taxon>Fungi</taxon>
        <taxon>Dikarya</taxon>
        <taxon>Ascomycota</taxon>
        <taxon>Pezizomycotina</taxon>
        <taxon>Sordariomycetes</taxon>
        <taxon>Hypocreomycetidae</taxon>
        <taxon>Glomerellales</taxon>
        <taxon>Glomerellaceae</taxon>
        <taxon>Colletotrichum</taxon>
        <taxon>Colletotrichum orchidearum species complex</taxon>
    </lineage>
</organism>
<comment type="caution">
    <text evidence="2">The sequence shown here is derived from an EMBL/GenBank/DDBJ whole genome shotgun (WGS) entry which is preliminary data.</text>
</comment>
<reference evidence="2" key="1">
    <citation type="journal article" date="2020" name="Phytopathology">
        <title>Genome Sequence Resources of Colletotrichum truncatum, C. plurivorum, C. musicola, and C. sojae: Four Species Pathogenic to Soybean (Glycine max).</title>
        <authorList>
            <person name="Rogerio F."/>
            <person name="Boufleur T.R."/>
            <person name="Ciampi-Guillardi M."/>
            <person name="Sukno S.A."/>
            <person name="Thon M.R."/>
            <person name="Massola Junior N.S."/>
            <person name="Baroncelli R."/>
        </authorList>
    </citation>
    <scope>NUCLEOTIDE SEQUENCE</scope>
    <source>
        <strain evidence="2">LFN0074</strain>
    </source>
</reference>
<evidence type="ECO:0000256" key="1">
    <source>
        <dbReference type="SAM" id="MobiDB-lite"/>
    </source>
</evidence>
<keyword evidence="3" id="KW-1185">Reference proteome</keyword>
<accession>A0A8H6NYW1</accession>
<dbReference type="Proteomes" id="UP000639643">
    <property type="component" value="Unassembled WGS sequence"/>
</dbReference>